<evidence type="ECO:0000256" key="2">
    <source>
        <dbReference type="ARBA" id="ARBA00022723"/>
    </source>
</evidence>
<dbReference type="AlphaFoldDB" id="A0A3B0QSS1"/>
<keyword evidence="2" id="KW-0479">Metal-binding</keyword>
<evidence type="ECO:0000256" key="3">
    <source>
        <dbReference type="ARBA" id="ARBA00023004"/>
    </source>
</evidence>
<feature type="region of interest" description="Disordered" evidence="4">
    <location>
        <begin position="22"/>
        <end position="51"/>
    </location>
</feature>
<keyword evidence="1" id="KW-0349">Heme</keyword>
<dbReference type="Gene3D" id="1.10.760.10">
    <property type="entry name" value="Cytochrome c-like domain"/>
    <property type="match status" value="1"/>
</dbReference>
<dbReference type="InterPro" id="IPR009056">
    <property type="entry name" value="Cyt_c-like_dom"/>
</dbReference>
<name>A0A3B0QSS1_9ZZZZ</name>
<dbReference type="EMBL" id="UOEA01000028">
    <property type="protein sequence ID" value="VAV82797.1"/>
    <property type="molecule type" value="Genomic_DNA"/>
</dbReference>
<evidence type="ECO:0000256" key="1">
    <source>
        <dbReference type="ARBA" id="ARBA00022617"/>
    </source>
</evidence>
<accession>A0A3B0QSS1</accession>
<organism evidence="6">
    <name type="scientific">hydrothermal vent metagenome</name>
    <dbReference type="NCBI Taxonomy" id="652676"/>
    <lineage>
        <taxon>unclassified sequences</taxon>
        <taxon>metagenomes</taxon>
        <taxon>ecological metagenomes</taxon>
    </lineage>
</organism>
<dbReference type="InterPro" id="IPR036909">
    <property type="entry name" value="Cyt_c-like_dom_sf"/>
</dbReference>
<dbReference type="SUPFAM" id="SSF46626">
    <property type="entry name" value="Cytochrome c"/>
    <property type="match status" value="1"/>
</dbReference>
<dbReference type="PROSITE" id="PS51007">
    <property type="entry name" value="CYTC"/>
    <property type="match status" value="1"/>
</dbReference>
<dbReference type="GO" id="GO:0009055">
    <property type="term" value="F:electron transfer activity"/>
    <property type="evidence" value="ECO:0007669"/>
    <property type="project" value="InterPro"/>
</dbReference>
<dbReference type="PROSITE" id="PS51257">
    <property type="entry name" value="PROKAR_LIPOPROTEIN"/>
    <property type="match status" value="1"/>
</dbReference>
<keyword evidence="3" id="KW-0408">Iron</keyword>
<reference evidence="6" key="1">
    <citation type="submission" date="2018-06" db="EMBL/GenBank/DDBJ databases">
        <authorList>
            <person name="Zhirakovskaya E."/>
        </authorList>
    </citation>
    <scope>NUCLEOTIDE SEQUENCE</scope>
</reference>
<evidence type="ECO:0000259" key="5">
    <source>
        <dbReference type="PROSITE" id="PS51007"/>
    </source>
</evidence>
<dbReference type="Pfam" id="PF13442">
    <property type="entry name" value="Cytochrome_CBB3"/>
    <property type="match status" value="1"/>
</dbReference>
<gene>
    <name evidence="6" type="ORF">MNBD_DELTA01-1759</name>
</gene>
<sequence length="219" mass="22771">MKRIFLMLTVAIAIGLAGCGGDSPQTTTADKTKAAPEPTTEVTEPAAPAKAAPVNTVPTNVVPVKAIPANVVSAKAVPAKAAPVNTAPAKAVVVGSSYSTKRTKFIKEHGQAPKYKDHKNPLAPNTENLTAGGILFRTRCALCHGNKGKGDGIAGGSLNPPASDLSKIAAMPVATDGYLFWTISEGGGRLGTAMPTFNIMPEEERWQIILFLKSEIAEK</sequence>
<dbReference type="GO" id="GO:0046872">
    <property type="term" value="F:metal ion binding"/>
    <property type="evidence" value="ECO:0007669"/>
    <property type="project" value="UniProtKB-KW"/>
</dbReference>
<proteinExistence type="predicted"/>
<dbReference type="GO" id="GO:0020037">
    <property type="term" value="F:heme binding"/>
    <property type="evidence" value="ECO:0007669"/>
    <property type="project" value="InterPro"/>
</dbReference>
<feature type="domain" description="Cytochrome c" evidence="5">
    <location>
        <begin position="127"/>
        <end position="216"/>
    </location>
</feature>
<evidence type="ECO:0000313" key="6">
    <source>
        <dbReference type="EMBL" id="VAV82797.1"/>
    </source>
</evidence>
<evidence type="ECO:0000256" key="4">
    <source>
        <dbReference type="SAM" id="MobiDB-lite"/>
    </source>
</evidence>
<protein>
    <recommendedName>
        <fullName evidence="5">Cytochrome c domain-containing protein</fullName>
    </recommendedName>
</protein>